<dbReference type="InterPro" id="IPR000086">
    <property type="entry name" value="NUDIX_hydrolase_dom"/>
</dbReference>
<comment type="caution">
    <text evidence="8">The sequence shown here is derived from an EMBL/GenBank/DDBJ whole genome shotgun (WGS) entry which is preliminary data.</text>
</comment>
<proteinExistence type="predicted"/>
<evidence type="ECO:0000256" key="5">
    <source>
        <dbReference type="PIRSR" id="PIRSR037599-2"/>
    </source>
</evidence>
<evidence type="ECO:0000259" key="7">
    <source>
        <dbReference type="PROSITE" id="PS51462"/>
    </source>
</evidence>
<dbReference type="PROSITE" id="PS00893">
    <property type="entry name" value="NUDIX_BOX"/>
    <property type="match status" value="1"/>
</dbReference>
<dbReference type="CDD" id="cd03430">
    <property type="entry name" value="NUDIX_GDPMH_NudD"/>
    <property type="match status" value="1"/>
</dbReference>
<feature type="domain" description="Nudix hydrolase" evidence="7">
    <location>
        <begin position="13"/>
        <end position="153"/>
    </location>
</feature>
<dbReference type="Pfam" id="PF00293">
    <property type="entry name" value="NUDIX"/>
    <property type="match status" value="1"/>
</dbReference>
<keyword evidence="9" id="KW-1185">Reference proteome</keyword>
<keyword evidence="1 6" id="KW-0479">Metal-binding</keyword>
<feature type="site" description="Critical for catalysis" evidence="4">
    <location>
        <position position="123"/>
    </location>
</feature>
<dbReference type="SUPFAM" id="SSF55811">
    <property type="entry name" value="Nudix"/>
    <property type="match status" value="1"/>
</dbReference>
<organism evidence="8 9">
    <name type="scientific">Kluyvera genomosp. 2</name>
    <dbReference type="NCBI Taxonomy" id="2774054"/>
    <lineage>
        <taxon>Bacteria</taxon>
        <taxon>Pseudomonadati</taxon>
        <taxon>Pseudomonadota</taxon>
        <taxon>Gammaproteobacteria</taxon>
        <taxon>Enterobacterales</taxon>
        <taxon>Enterobacteriaceae</taxon>
        <taxon>Kluyvera</taxon>
    </lineage>
</organism>
<dbReference type="Proteomes" id="UP000240892">
    <property type="component" value="Unassembled WGS sequence"/>
</dbReference>
<evidence type="ECO:0000256" key="3">
    <source>
        <dbReference type="ARBA" id="ARBA00022842"/>
    </source>
</evidence>
<accession>A0A2T2XY46</accession>
<evidence type="ECO:0000313" key="8">
    <source>
        <dbReference type="EMBL" id="PSR45229.1"/>
    </source>
</evidence>
<feature type="binding site" evidence="5">
    <location>
        <position position="36"/>
    </location>
    <ligand>
        <name>substrate</name>
    </ligand>
</feature>
<dbReference type="NCBIfam" id="NF011963">
    <property type="entry name" value="PRK15434.1"/>
    <property type="match status" value="1"/>
</dbReference>
<reference evidence="8 9" key="1">
    <citation type="submission" date="2018-03" db="EMBL/GenBank/DDBJ databases">
        <title>First report of an OXA-48+CTX-M-M-producing Kluyvera ascorbata clone recovered from patients admitted in a University Hospital in Madrid, Spain.</title>
        <authorList>
            <person name="Hernandez-Garcia M."/>
            <person name="Leon-Sampedro R."/>
            <person name="Perez-Viso B."/>
            <person name="Morosini M.I."/>
            <person name="Lopez-Fresnena N."/>
            <person name="Coque T.M."/>
            <person name="Bonten M."/>
            <person name="Malhotra-Kumar S."/>
            <person name="Ruiz-Garbajosa P."/>
            <person name="Canton R."/>
        </authorList>
    </citation>
    <scope>NUCLEOTIDE SEQUENCE [LARGE SCALE GENOMIC DNA]</scope>
    <source>
        <strain evidence="8 9">KA2</strain>
    </source>
</reference>
<keyword evidence="2 8" id="KW-0378">Hydrolase</keyword>
<keyword evidence="3 6" id="KW-0460">Magnesium</keyword>
<dbReference type="AlphaFoldDB" id="A0A2T2XY46"/>
<dbReference type="PANTHER" id="PTHR43046:SF12">
    <property type="entry name" value="GDP-MANNOSE MANNOSYL HYDROLASE"/>
    <property type="match status" value="1"/>
</dbReference>
<dbReference type="PROSITE" id="PS51462">
    <property type="entry name" value="NUDIX"/>
    <property type="match status" value="1"/>
</dbReference>
<feature type="binding site" evidence="6">
    <location>
        <position position="122"/>
    </location>
    <ligand>
        <name>Mg(2+)</name>
        <dbReference type="ChEBI" id="CHEBI:18420"/>
    </ligand>
</feature>
<protein>
    <submittedName>
        <fullName evidence="8">GDP-mannose mannosyl hydrolase</fullName>
    </submittedName>
</protein>
<sequence>MFLNPEEFSQVVSKTPLISIDFILENEQGEFLVGRRKNRPAQGYWFVPGGRVLKDEDLSFAFTRLAEEELNQRFSILDGNFFGVWQHFYNDNFSSSEFTTHYIVLGFRLKINTGQRYFPSGQHDSWRWMTAAELLTDENVHENTRAYFDKNLQHQVFGL</sequence>
<evidence type="ECO:0000256" key="1">
    <source>
        <dbReference type="ARBA" id="ARBA00022723"/>
    </source>
</evidence>
<feature type="binding site" evidence="5">
    <location>
        <begin position="2"/>
        <end position="3"/>
    </location>
    <ligand>
        <name>substrate</name>
    </ligand>
</feature>
<dbReference type="PIRSF" id="PIRSF037599">
    <property type="entry name" value="GDPMH"/>
    <property type="match status" value="1"/>
</dbReference>
<dbReference type="EMBL" id="PYHO01000018">
    <property type="protein sequence ID" value="PSR45229.1"/>
    <property type="molecule type" value="Genomic_DNA"/>
</dbReference>
<dbReference type="RefSeq" id="WP_106929532.1">
    <property type="nucleotide sequence ID" value="NZ_CABMMU010000018.1"/>
</dbReference>
<comment type="cofactor">
    <cofactor evidence="6">
        <name>Mg(2+)</name>
        <dbReference type="ChEBI" id="CHEBI:18420"/>
    </cofactor>
    <text evidence="6">Binds 1 Mg(2+) ion per subunit.</text>
</comment>
<evidence type="ECO:0000256" key="2">
    <source>
        <dbReference type="ARBA" id="ARBA00022801"/>
    </source>
</evidence>
<evidence type="ECO:0000313" key="9">
    <source>
        <dbReference type="Proteomes" id="UP000240892"/>
    </source>
</evidence>
<feature type="binding site" evidence="6">
    <location>
        <position position="69"/>
    </location>
    <ligand>
        <name>Mg(2+)</name>
        <dbReference type="ChEBI" id="CHEBI:18420"/>
    </ligand>
</feature>
<gene>
    <name evidence="8" type="ORF">C8256_19205</name>
</gene>
<dbReference type="GO" id="GO:0046872">
    <property type="term" value="F:metal ion binding"/>
    <property type="evidence" value="ECO:0007669"/>
    <property type="project" value="UniProtKB-KW"/>
</dbReference>
<evidence type="ECO:0000256" key="6">
    <source>
        <dbReference type="PIRSR" id="PIRSR037599-3"/>
    </source>
</evidence>
<dbReference type="PANTHER" id="PTHR43046">
    <property type="entry name" value="GDP-MANNOSE MANNOSYL HYDROLASE"/>
    <property type="match status" value="1"/>
</dbReference>
<dbReference type="InterPro" id="IPR033715">
    <property type="entry name" value="GDPMH"/>
</dbReference>
<dbReference type="InterPro" id="IPR020084">
    <property type="entry name" value="NUDIX_hydrolase_CS"/>
</dbReference>
<dbReference type="Gene3D" id="3.90.79.10">
    <property type="entry name" value="Nucleoside Triphosphate Pyrophosphohydrolase"/>
    <property type="match status" value="1"/>
</dbReference>
<dbReference type="GO" id="GO:0008727">
    <property type="term" value="F:GDP-mannose mannosyl hydrolase activity"/>
    <property type="evidence" value="ECO:0007669"/>
    <property type="project" value="InterPro"/>
</dbReference>
<feature type="binding site" evidence="6">
    <location>
        <position position="49"/>
    </location>
    <ligand>
        <name>Mg(2+)</name>
        <dbReference type="ChEBI" id="CHEBI:18420"/>
    </ligand>
</feature>
<feature type="binding site" evidence="5">
    <location>
        <position position="8"/>
    </location>
    <ligand>
        <name>substrate</name>
    </ligand>
</feature>
<dbReference type="InterPro" id="IPR015797">
    <property type="entry name" value="NUDIX_hydrolase-like_dom_sf"/>
</dbReference>
<name>A0A2T2XY46_9ENTR</name>
<evidence type="ECO:0000256" key="4">
    <source>
        <dbReference type="PIRSR" id="PIRSR037599-1"/>
    </source>
</evidence>